<keyword evidence="1" id="KW-0812">Transmembrane</keyword>
<evidence type="ECO:0000313" key="2">
    <source>
        <dbReference type="EMBL" id="MFD0862493.1"/>
    </source>
</evidence>
<dbReference type="EMBL" id="JBHTJH010000008">
    <property type="protein sequence ID" value="MFD0862493.1"/>
    <property type="molecule type" value="Genomic_DNA"/>
</dbReference>
<keyword evidence="3" id="KW-1185">Reference proteome</keyword>
<sequence>MKAATIKKRKGNSNIQKVKGTAAKAVRSIGDTVVTNSLPTLYIVGGIVGAILIVSLVRTASKRVTGILTGDPDIDDQVEGTGGSTVGATISNQTAINFAQQLLDAMNAKQPFWGTDEDVILAVFRRIDNGQDFLKVFDAFGNKDYNGHNSPPEGFFSNLDSYEPRNLVYWLQSELGPGDGEVYDLVKERVNQAGFSFA</sequence>
<organism evidence="2 3">
    <name type="scientific">Sungkyunkwania multivorans</name>
    <dbReference type="NCBI Taxonomy" id="1173618"/>
    <lineage>
        <taxon>Bacteria</taxon>
        <taxon>Pseudomonadati</taxon>
        <taxon>Bacteroidota</taxon>
        <taxon>Flavobacteriia</taxon>
        <taxon>Flavobacteriales</taxon>
        <taxon>Flavobacteriaceae</taxon>
        <taxon>Sungkyunkwania</taxon>
    </lineage>
</organism>
<proteinExistence type="predicted"/>
<dbReference type="Proteomes" id="UP001596978">
    <property type="component" value="Unassembled WGS sequence"/>
</dbReference>
<name>A0ABW3CXT7_9FLAO</name>
<accession>A0ABW3CXT7</accession>
<evidence type="ECO:0000313" key="3">
    <source>
        <dbReference type="Proteomes" id="UP001596978"/>
    </source>
</evidence>
<reference evidence="3" key="1">
    <citation type="journal article" date="2019" name="Int. J. Syst. Evol. Microbiol.">
        <title>The Global Catalogue of Microorganisms (GCM) 10K type strain sequencing project: providing services to taxonomists for standard genome sequencing and annotation.</title>
        <authorList>
            <consortium name="The Broad Institute Genomics Platform"/>
            <consortium name="The Broad Institute Genome Sequencing Center for Infectious Disease"/>
            <person name="Wu L."/>
            <person name="Ma J."/>
        </authorList>
    </citation>
    <scope>NUCLEOTIDE SEQUENCE [LARGE SCALE GENOMIC DNA]</scope>
    <source>
        <strain evidence="3">CCUG 62952</strain>
    </source>
</reference>
<protein>
    <submittedName>
        <fullName evidence="2">Uncharacterized protein</fullName>
    </submittedName>
</protein>
<gene>
    <name evidence="2" type="ORF">ACFQ1M_09765</name>
</gene>
<evidence type="ECO:0000256" key="1">
    <source>
        <dbReference type="SAM" id="Phobius"/>
    </source>
</evidence>
<comment type="caution">
    <text evidence="2">The sequence shown here is derived from an EMBL/GenBank/DDBJ whole genome shotgun (WGS) entry which is preliminary data.</text>
</comment>
<feature type="transmembrane region" description="Helical" evidence="1">
    <location>
        <begin position="40"/>
        <end position="57"/>
    </location>
</feature>
<dbReference type="RefSeq" id="WP_386407591.1">
    <property type="nucleotide sequence ID" value="NZ_JBHTJH010000008.1"/>
</dbReference>
<keyword evidence="1" id="KW-1133">Transmembrane helix</keyword>
<keyword evidence="1" id="KW-0472">Membrane</keyword>